<proteinExistence type="inferred from homology"/>
<dbReference type="InterPro" id="IPR020054">
    <property type="entry name" value="Prot_inh_SSI_I16_CS"/>
</dbReference>
<dbReference type="SUPFAM" id="SSF55399">
    <property type="entry name" value="Subtilisin inhibitor"/>
    <property type="match status" value="1"/>
</dbReference>
<evidence type="ECO:0000256" key="2">
    <source>
        <dbReference type="ARBA" id="ARBA00010472"/>
    </source>
</evidence>
<dbReference type="PROSITE" id="PS00999">
    <property type="entry name" value="SSI"/>
    <property type="match status" value="1"/>
</dbReference>
<evidence type="ECO:0000313" key="10">
    <source>
        <dbReference type="EMBL" id="GAA2505318.1"/>
    </source>
</evidence>
<dbReference type="InterPro" id="IPR000691">
    <property type="entry name" value="Prot_inh_I16_SSI"/>
</dbReference>
<protein>
    <recommendedName>
        <fullName evidence="9">Subtilisin inhibitor domain-containing protein</fullName>
    </recommendedName>
</protein>
<name>A0ABP6A039_9ACTN</name>
<comment type="subunit">
    <text evidence="3">Homodimer.</text>
</comment>
<evidence type="ECO:0000256" key="8">
    <source>
        <dbReference type="RuleBase" id="RU003471"/>
    </source>
</evidence>
<dbReference type="Proteomes" id="UP001499942">
    <property type="component" value="Unassembled WGS sequence"/>
</dbReference>
<dbReference type="InterPro" id="IPR023549">
    <property type="entry name" value="Subtilisin_inhibitor"/>
</dbReference>
<gene>
    <name evidence="10" type="ORF">GCM10010393_42450</name>
</gene>
<keyword evidence="5 8" id="KW-0646">Protease inhibitor</keyword>
<comment type="similarity">
    <text evidence="2 8">Belongs to the protease inhibitor I16 (SSI) family.</text>
</comment>
<comment type="subcellular location">
    <subcellularLocation>
        <location evidence="1">Secreted</location>
    </subcellularLocation>
</comment>
<evidence type="ECO:0000256" key="5">
    <source>
        <dbReference type="ARBA" id="ARBA00022690"/>
    </source>
</evidence>
<comment type="caution">
    <text evidence="10">The sequence shown here is derived from an EMBL/GenBank/DDBJ whole genome shotgun (WGS) entry which is preliminary data.</text>
</comment>
<keyword evidence="11" id="KW-1185">Reference proteome</keyword>
<dbReference type="PRINTS" id="PR00294">
    <property type="entry name" value="SSBTLNINHBTR"/>
</dbReference>
<evidence type="ECO:0000313" key="11">
    <source>
        <dbReference type="Proteomes" id="UP001499942"/>
    </source>
</evidence>
<feature type="domain" description="Subtilisin inhibitor" evidence="9">
    <location>
        <begin position="77"/>
        <end position="159"/>
    </location>
</feature>
<keyword evidence="4" id="KW-0964">Secreted</keyword>
<evidence type="ECO:0000256" key="3">
    <source>
        <dbReference type="ARBA" id="ARBA00011738"/>
    </source>
</evidence>
<reference evidence="11" key="1">
    <citation type="journal article" date="2019" name="Int. J. Syst. Evol. Microbiol.">
        <title>The Global Catalogue of Microorganisms (GCM) 10K type strain sequencing project: providing services to taxonomists for standard genome sequencing and annotation.</title>
        <authorList>
            <consortium name="The Broad Institute Genomics Platform"/>
            <consortium name="The Broad Institute Genome Sequencing Center for Infectious Disease"/>
            <person name="Wu L."/>
            <person name="Ma J."/>
        </authorList>
    </citation>
    <scope>NUCLEOTIDE SEQUENCE [LARGE SCALE GENOMIC DNA]</scope>
    <source>
        <strain evidence="11">JCM 5062</strain>
    </source>
</reference>
<dbReference type="Pfam" id="PF00720">
    <property type="entry name" value="SSI"/>
    <property type="match status" value="1"/>
</dbReference>
<dbReference type="Gene3D" id="3.30.350.10">
    <property type="entry name" value="Subtilisin inhibitor-like"/>
    <property type="match status" value="1"/>
</dbReference>
<dbReference type="InterPro" id="IPR036819">
    <property type="entry name" value="Subtilisin_inhibitor-like_sf"/>
</dbReference>
<accession>A0ABP6A039</accession>
<evidence type="ECO:0000259" key="9">
    <source>
        <dbReference type="Pfam" id="PF00720"/>
    </source>
</evidence>
<keyword evidence="7" id="KW-1015">Disulfide bond</keyword>
<evidence type="ECO:0000256" key="4">
    <source>
        <dbReference type="ARBA" id="ARBA00022525"/>
    </source>
</evidence>
<evidence type="ECO:0000256" key="1">
    <source>
        <dbReference type="ARBA" id="ARBA00004613"/>
    </source>
</evidence>
<keyword evidence="6 8" id="KW-0722">Serine protease inhibitor</keyword>
<evidence type="ECO:0000256" key="7">
    <source>
        <dbReference type="ARBA" id="ARBA00023157"/>
    </source>
</evidence>
<dbReference type="EMBL" id="BAAASR010000023">
    <property type="protein sequence ID" value="GAA2505318.1"/>
    <property type="molecule type" value="Genomic_DNA"/>
</dbReference>
<organism evidence="10 11">
    <name type="scientific">Streptomyces gobitricini</name>
    <dbReference type="NCBI Taxonomy" id="68211"/>
    <lineage>
        <taxon>Bacteria</taxon>
        <taxon>Bacillati</taxon>
        <taxon>Actinomycetota</taxon>
        <taxon>Actinomycetes</taxon>
        <taxon>Kitasatosporales</taxon>
        <taxon>Streptomycetaceae</taxon>
        <taxon>Streptomyces</taxon>
    </lineage>
</organism>
<sequence length="173" mass="18786">MGRPRYRAARRLGSRPRTEVPWPCVCPHLGVCPQPEPREYQMSLRATAAAAVLLALAAAVPVHADTHDPDVEGTGGLFLTVSGGDESWIRGVRLRCSPRPSGPHPDAEGACAALDTARGNLDRLPGDQHPCTKRFDPVTARAAGEWRGLRVDWRKTYPNACVLDTATGPLFRF</sequence>
<evidence type="ECO:0000256" key="6">
    <source>
        <dbReference type="ARBA" id="ARBA00022900"/>
    </source>
</evidence>